<feature type="region of interest" description="Disordered" evidence="1">
    <location>
        <begin position="86"/>
        <end position="105"/>
    </location>
</feature>
<dbReference type="OrthoDB" id="2624681at2"/>
<comment type="caution">
    <text evidence="2">The sequence shown here is derived from an EMBL/GenBank/DDBJ whole genome shotgun (WGS) entry which is preliminary data.</text>
</comment>
<dbReference type="RefSeq" id="WP_131017450.1">
    <property type="nucleotide sequence ID" value="NZ_SIRE01000028.1"/>
</dbReference>
<organism evidence="2 3">
    <name type="scientific">Paenibacillus thalictri</name>
    <dbReference type="NCBI Taxonomy" id="2527873"/>
    <lineage>
        <taxon>Bacteria</taxon>
        <taxon>Bacillati</taxon>
        <taxon>Bacillota</taxon>
        <taxon>Bacilli</taxon>
        <taxon>Bacillales</taxon>
        <taxon>Paenibacillaceae</taxon>
        <taxon>Paenibacillus</taxon>
    </lineage>
</organism>
<dbReference type="AlphaFoldDB" id="A0A4Q9DFV5"/>
<proteinExistence type="predicted"/>
<evidence type="ECO:0000313" key="3">
    <source>
        <dbReference type="Proteomes" id="UP000293142"/>
    </source>
</evidence>
<gene>
    <name evidence="2" type="ORF">EYB31_31310</name>
</gene>
<accession>A0A4Q9DFV5</accession>
<dbReference type="Proteomes" id="UP000293142">
    <property type="component" value="Unassembled WGS sequence"/>
</dbReference>
<reference evidence="2 3" key="1">
    <citation type="submission" date="2019-02" db="EMBL/GenBank/DDBJ databases">
        <title>Paenibacillus sp. nov., isolated from surface-sterilized tissue of Thalictrum simplex L.</title>
        <authorList>
            <person name="Tuo L."/>
        </authorList>
    </citation>
    <scope>NUCLEOTIDE SEQUENCE [LARGE SCALE GENOMIC DNA]</scope>
    <source>
        <strain evidence="2 3">N2SHLJ1</strain>
    </source>
</reference>
<evidence type="ECO:0000313" key="2">
    <source>
        <dbReference type="EMBL" id="TBL71035.1"/>
    </source>
</evidence>
<keyword evidence="3" id="KW-1185">Reference proteome</keyword>
<evidence type="ECO:0000256" key="1">
    <source>
        <dbReference type="SAM" id="MobiDB-lite"/>
    </source>
</evidence>
<name>A0A4Q9DFV5_9BACL</name>
<dbReference type="EMBL" id="SIRE01000028">
    <property type="protein sequence ID" value="TBL71035.1"/>
    <property type="molecule type" value="Genomic_DNA"/>
</dbReference>
<feature type="region of interest" description="Disordered" evidence="1">
    <location>
        <begin position="51"/>
        <end position="77"/>
    </location>
</feature>
<protein>
    <submittedName>
        <fullName evidence="2">Uncharacterized protein</fullName>
    </submittedName>
</protein>
<sequence>MTQEQQHQMPERHAIDNAEKAISMAQYAEQEIERAREASDPHKLQAALGKLQTAQREVREAQEQLSAQEDGHHHQELVQVEEQTVSALQNIDSAEDESLQPKQVR</sequence>